<dbReference type="AlphaFoldDB" id="W0V2G5"/>
<organism evidence="1 2">
    <name type="scientific">Janthinobacterium agaricidamnosum NBRC 102515 = DSM 9628</name>
    <dbReference type="NCBI Taxonomy" id="1349767"/>
    <lineage>
        <taxon>Bacteria</taxon>
        <taxon>Pseudomonadati</taxon>
        <taxon>Pseudomonadota</taxon>
        <taxon>Betaproteobacteria</taxon>
        <taxon>Burkholderiales</taxon>
        <taxon>Oxalobacteraceae</taxon>
        <taxon>Janthinobacterium</taxon>
    </lineage>
</organism>
<name>W0V2G5_9BURK</name>
<evidence type="ECO:0000313" key="2">
    <source>
        <dbReference type="Proteomes" id="UP000027604"/>
    </source>
</evidence>
<dbReference type="Proteomes" id="UP000027604">
    <property type="component" value="Chromosome I"/>
</dbReference>
<accession>W0V2G5</accession>
<dbReference type="PATRIC" id="fig|1349767.4.peg.3121"/>
<reference evidence="1 2" key="1">
    <citation type="journal article" date="2015" name="Genome Announc.">
        <title>Genome Sequence of Mushroom Soft-Rot Pathogen Janthinobacterium agaricidamnosum.</title>
        <authorList>
            <person name="Graupner K."/>
            <person name="Lackner G."/>
            <person name="Hertweck C."/>
        </authorList>
    </citation>
    <scope>NUCLEOTIDE SEQUENCE [LARGE SCALE GENOMIC DNA]</scope>
    <source>
        <strain evidence="2">NBRC 102515 / DSM 9628</strain>
    </source>
</reference>
<sequence length="38" mass="4513">MHAKLLSPLFTLKTPLKQAKKNYQNNTLHYMTYGNYLK</sequence>
<dbReference type="HOGENOM" id="CLU_3328825_0_0_4"/>
<evidence type="ECO:0000313" key="1">
    <source>
        <dbReference type="EMBL" id="CDG82071.1"/>
    </source>
</evidence>
<protein>
    <submittedName>
        <fullName evidence="1">Uncharacterized protein</fullName>
    </submittedName>
</protein>
<dbReference type="KEGG" id="jag:GJA_1418"/>
<proteinExistence type="predicted"/>
<gene>
    <name evidence="1" type="ORF">GJA_1418</name>
</gene>
<keyword evidence="2" id="KW-1185">Reference proteome</keyword>
<dbReference type="EMBL" id="HG322949">
    <property type="protein sequence ID" value="CDG82071.1"/>
    <property type="molecule type" value="Genomic_DNA"/>
</dbReference>